<dbReference type="InterPro" id="IPR000792">
    <property type="entry name" value="Tscrpt_reg_LuxR_C"/>
</dbReference>
<accession>A0A2U2DFY3</accession>
<dbReference type="InterPro" id="IPR016032">
    <property type="entry name" value="Sig_transdc_resp-reg_C-effctor"/>
</dbReference>
<dbReference type="SUPFAM" id="SSF46894">
    <property type="entry name" value="C-terminal effector domain of the bipartite response regulators"/>
    <property type="match status" value="1"/>
</dbReference>
<comment type="caution">
    <text evidence="2">The sequence shown here is derived from an EMBL/GenBank/DDBJ whole genome shotgun (WGS) entry which is preliminary data.</text>
</comment>
<evidence type="ECO:0000313" key="3">
    <source>
        <dbReference type="Proteomes" id="UP000245252"/>
    </source>
</evidence>
<dbReference type="GO" id="GO:0003677">
    <property type="term" value="F:DNA binding"/>
    <property type="evidence" value="ECO:0007669"/>
    <property type="project" value="InterPro"/>
</dbReference>
<proteinExistence type="predicted"/>
<organism evidence="2 3">
    <name type="scientific">Metarhizobium album</name>
    <dbReference type="NCBI Taxonomy" id="2182425"/>
    <lineage>
        <taxon>Bacteria</taxon>
        <taxon>Pseudomonadati</taxon>
        <taxon>Pseudomonadota</taxon>
        <taxon>Alphaproteobacteria</taxon>
        <taxon>Hyphomicrobiales</taxon>
        <taxon>Rhizobiaceae</taxon>
        <taxon>Metarhizobium</taxon>
    </lineage>
</organism>
<dbReference type="AlphaFoldDB" id="A0A2U2DFY3"/>
<name>A0A2U2DFY3_9HYPH</name>
<reference evidence="2 3" key="1">
    <citation type="submission" date="2018-05" db="EMBL/GenBank/DDBJ databases">
        <title>The draft genome of strain NS-104.</title>
        <authorList>
            <person name="Hang P."/>
            <person name="Jiang J."/>
        </authorList>
    </citation>
    <scope>NUCLEOTIDE SEQUENCE [LARGE SCALE GENOMIC DNA]</scope>
    <source>
        <strain evidence="2 3">NS-104</strain>
    </source>
</reference>
<dbReference type="InterPro" id="IPR036388">
    <property type="entry name" value="WH-like_DNA-bd_sf"/>
</dbReference>
<sequence length="307" mass="33739">MQRFSQSPLRFQNVRPARHLARSPFSFMRDIDLMSEEEILNDPIYVEFLRPRGLGWTVGDMFREPSGHTIIFDLLGKSADGPFTTGQVEHLNMLRPHLARAATMSSRLQFERINAAVHALELVGLPASVITARCKVLSSNTLFGTFAPEIVVAAHDKLMFGSEDTNRKFAETLDRSRSQAVSVGCSMPLRRAEERPPTVIHLVPVKGNARDIFTGAAYFVVVTSADRSCTIDIETIQGLFDLSPAEARIARSLASGNDVTATARQFGLGVETVRSHVKSVLGKCGMSRQTDLVASITSLRLPGNLNE</sequence>
<keyword evidence="3" id="KW-1185">Reference proteome</keyword>
<dbReference type="GO" id="GO:0006355">
    <property type="term" value="P:regulation of DNA-templated transcription"/>
    <property type="evidence" value="ECO:0007669"/>
    <property type="project" value="InterPro"/>
</dbReference>
<dbReference type="EMBL" id="QFBC01000030">
    <property type="protein sequence ID" value="PWE52233.1"/>
    <property type="molecule type" value="Genomic_DNA"/>
</dbReference>
<gene>
    <name evidence="2" type="ORF">DEM27_32180</name>
</gene>
<dbReference type="SMART" id="SM00421">
    <property type="entry name" value="HTH_LUXR"/>
    <property type="match status" value="1"/>
</dbReference>
<dbReference type="Proteomes" id="UP000245252">
    <property type="component" value="Unassembled WGS sequence"/>
</dbReference>
<evidence type="ECO:0000313" key="2">
    <source>
        <dbReference type="EMBL" id="PWE52233.1"/>
    </source>
</evidence>
<feature type="domain" description="HTH luxR-type" evidence="1">
    <location>
        <begin position="239"/>
        <end position="296"/>
    </location>
</feature>
<protein>
    <recommendedName>
        <fullName evidence="1">HTH luxR-type domain-containing protein</fullName>
    </recommendedName>
</protein>
<evidence type="ECO:0000259" key="1">
    <source>
        <dbReference type="SMART" id="SM00421"/>
    </source>
</evidence>
<dbReference type="Gene3D" id="1.10.10.10">
    <property type="entry name" value="Winged helix-like DNA-binding domain superfamily/Winged helix DNA-binding domain"/>
    <property type="match status" value="1"/>
</dbReference>